<reference evidence="4" key="1">
    <citation type="submission" date="2021-01" db="EMBL/GenBank/DDBJ databases">
        <authorList>
            <person name="Corre E."/>
            <person name="Pelletier E."/>
            <person name="Niang G."/>
            <person name="Scheremetjew M."/>
            <person name="Finn R."/>
            <person name="Kale V."/>
            <person name="Holt S."/>
            <person name="Cochrane G."/>
            <person name="Meng A."/>
            <person name="Brown T."/>
            <person name="Cohen L."/>
        </authorList>
    </citation>
    <scope>NUCLEOTIDE SEQUENCE</scope>
    <source>
        <strain evidence="4">CCMP3105</strain>
    </source>
</reference>
<evidence type="ECO:0008006" key="5">
    <source>
        <dbReference type="Google" id="ProtNLM"/>
    </source>
</evidence>
<dbReference type="Pfam" id="PF00400">
    <property type="entry name" value="WD40"/>
    <property type="match status" value="1"/>
</dbReference>
<dbReference type="AlphaFoldDB" id="A0A7S4RZ84"/>
<evidence type="ECO:0000313" key="4">
    <source>
        <dbReference type="EMBL" id="CAE4628680.1"/>
    </source>
</evidence>
<organism evidence="4">
    <name type="scientific">Alexandrium monilatum</name>
    <dbReference type="NCBI Taxonomy" id="311494"/>
    <lineage>
        <taxon>Eukaryota</taxon>
        <taxon>Sar</taxon>
        <taxon>Alveolata</taxon>
        <taxon>Dinophyceae</taxon>
        <taxon>Gonyaulacales</taxon>
        <taxon>Pyrocystaceae</taxon>
        <taxon>Alexandrium</taxon>
    </lineage>
</organism>
<proteinExistence type="predicted"/>
<dbReference type="PANTHER" id="PTHR19854:SF1">
    <property type="entry name" value="GUANINE NUCLEOTIDE-BINDING PROTEIN SUBUNIT BETA-LIKE PROTEIN 1"/>
    <property type="match status" value="1"/>
</dbReference>
<dbReference type="PANTHER" id="PTHR19854">
    <property type="entry name" value="TRANSDUCIN BETA-LIKE 3"/>
    <property type="match status" value="1"/>
</dbReference>
<dbReference type="SMART" id="SM00320">
    <property type="entry name" value="WD40"/>
    <property type="match status" value="3"/>
</dbReference>
<dbReference type="Gene3D" id="2.130.10.10">
    <property type="entry name" value="YVTN repeat-like/Quinoprotein amine dehydrogenase"/>
    <property type="match status" value="2"/>
</dbReference>
<keyword evidence="2" id="KW-0677">Repeat</keyword>
<name>A0A7S4RZ84_9DINO</name>
<feature type="repeat" description="WD" evidence="3">
    <location>
        <begin position="330"/>
        <end position="362"/>
    </location>
</feature>
<dbReference type="InterPro" id="IPR015943">
    <property type="entry name" value="WD40/YVTN_repeat-like_dom_sf"/>
</dbReference>
<accession>A0A7S4RZ84</accession>
<evidence type="ECO:0000256" key="3">
    <source>
        <dbReference type="PROSITE-ProRule" id="PRU00221"/>
    </source>
</evidence>
<protein>
    <recommendedName>
        <fullName evidence="5">Peroxin-7</fullName>
    </recommendedName>
</protein>
<dbReference type="SUPFAM" id="SSF50998">
    <property type="entry name" value="Quinoprotein alcohol dehydrogenase-like"/>
    <property type="match status" value="1"/>
</dbReference>
<sequence>MAPAGAPQSASAGQVAPAAILRCTSGIYDLAFAGPTHLLSGSTTGDVSLWDLDDRRVAATWGAADTSVLSVHGLDRGRACLSQAKEGRLKLWDVQSRSLQWSATTDSCSFARALVLPAGGVHPLDAEPAACAVCSPLAEPHELGVFDIRSAGARCSLKLAESAAPQKSGLQAASVGASPLGMCMALCSVPALGDSYVLAAYESTDCCVWDLRSPQEPALPSVLAGEPGSPAICAAVLWRHIWVACADGNIYVLRVKRQGQLQREPKSVQVAPAAHMQQDGVGGDGSGWQTEKRGANVLAVRPDLRLVAAARWDRRIELFDAKTSSSLGRLQCHDGGVLCAAFERERGVFATGSEDGHIALWDTLSSTYAGPCAAAGAAGRTETLESQAQR</sequence>
<dbReference type="EMBL" id="HBNR01060015">
    <property type="protein sequence ID" value="CAE4628680.1"/>
    <property type="molecule type" value="Transcribed_RNA"/>
</dbReference>
<evidence type="ECO:0000256" key="2">
    <source>
        <dbReference type="ARBA" id="ARBA00022737"/>
    </source>
</evidence>
<evidence type="ECO:0000256" key="1">
    <source>
        <dbReference type="ARBA" id="ARBA00022574"/>
    </source>
</evidence>
<dbReference type="PROSITE" id="PS50082">
    <property type="entry name" value="WD_REPEATS_2"/>
    <property type="match status" value="1"/>
</dbReference>
<dbReference type="InterPro" id="IPR011047">
    <property type="entry name" value="Quinoprotein_ADH-like_sf"/>
</dbReference>
<dbReference type="InterPro" id="IPR001680">
    <property type="entry name" value="WD40_rpt"/>
</dbReference>
<dbReference type="PROSITE" id="PS50294">
    <property type="entry name" value="WD_REPEATS_REGION"/>
    <property type="match status" value="1"/>
</dbReference>
<gene>
    <name evidence="4" type="ORF">AMON00008_LOCUS42228</name>
</gene>
<keyword evidence="1 3" id="KW-0853">WD repeat</keyword>